<sequence>MTTMNDPMLDEIFSKVHLTPVMYEDPNFKISLEDQQRQEQQHEVRHDITPTTGSETHEEQEHMDKRSNSTSSTLKSPRTSRTSTTIGSTVSEQHGSFNPPSWNDERYDHFDQARLPGGLPRVQDFGEARNRSRTIDSQASLAESRFGGFDLFDDAGNPYGNEINLHHNEVAYPRPKDLPKQQQQPSKSIPKPNYEGSIVDKQILNEYHRRLAETKAKEQALHDEILRTQSFLLGTELSLRQAAKDARQQLKELEIPSSNRRNPQHQNLPVQQRHLSFPSKTTNGHNKPKSISPTESEIPWKYSFNSIKRQPSVDIYEETVPMSLILSEQLAHAELLEVNSTFRYFIPQHQKISHSKHIEKVIFGGHQNPTNDDKDVLLFGPKGSGKTSFVNTIANYLYDVKKEQDVRFCVNYEKDGTPTKGIHVYVFNNTIYPYRITIVDTPGIPNQKGYTKTSSLIRDWFEMELATSNTLRIDALSLIIRHDEDELGWPLINELAAVKRLLKDDLRTNVMPITTFGEVLPQPQALRSIVFANIPFVSYYKVNNGGYMQRPQNEKPLTHNMCYKHTVAELERYFTDLHDLVLPLLAVRNQQ</sequence>
<dbReference type="Proteomes" id="UP000887580">
    <property type="component" value="Unplaced"/>
</dbReference>
<reference evidence="2" key="1">
    <citation type="submission" date="2022-11" db="UniProtKB">
        <authorList>
            <consortium name="WormBaseParasite"/>
        </authorList>
    </citation>
    <scope>IDENTIFICATION</scope>
</reference>
<protein>
    <submittedName>
        <fullName evidence="2">G domain-containing protein</fullName>
    </submittedName>
</protein>
<organism evidence="1 2">
    <name type="scientific">Panagrolaimus sp. PS1159</name>
    <dbReference type="NCBI Taxonomy" id="55785"/>
    <lineage>
        <taxon>Eukaryota</taxon>
        <taxon>Metazoa</taxon>
        <taxon>Ecdysozoa</taxon>
        <taxon>Nematoda</taxon>
        <taxon>Chromadorea</taxon>
        <taxon>Rhabditida</taxon>
        <taxon>Tylenchina</taxon>
        <taxon>Panagrolaimomorpha</taxon>
        <taxon>Panagrolaimoidea</taxon>
        <taxon>Panagrolaimidae</taxon>
        <taxon>Panagrolaimus</taxon>
    </lineage>
</organism>
<name>A0AC35G6L3_9BILA</name>
<evidence type="ECO:0000313" key="2">
    <source>
        <dbReference type="WBParaSite" id="PS1159_v2.g24607.t1"/>
    </source>
</evidence>
<evidence type="ECO:0000313" key="1">
    <source>
        <dbReference type="Proteomes" id="UP000887580"/>
    </source>
</evidence>
<proteinExistence type="predicted"/>
<dbReference type="WBParaSite" id="PS1159_v2.g24607.t1">
    <property type="protein sequence ID" value="PS1159_v2.g24607.t1"/>
    <property type="gene ID" value="PS1159_v2.g24607"/>
</dbReference>
<accession>A0AC35G6L3</accession>